<dbReference type="Pfam" id="PF00126">
    <property type="entry name" value="HTH_1"/>
    <property type="match status" value="1"/>
</dbReference>
<name>A0A495VYZ5_9PSEU</name>
<feature type="domain" description="HTH lysR-type" evidence="6">
    <location>
        <begin position="196"/>
        <end position="253"/>
    </location>
</feature>
<dbReference type="InterPro" id="IPR036388">
    <property type="entry name" value="WH-like_DNA-bd_sf"/>
</dbReference>
<dbReference type="GO" id="GO:0003700">
    <property type="term" value="F:DNA-binding transcription factor activity"/>
    <property type="evidence" value="ECO:0007669"/>
    <property type="project" value="InterPro"/>
</dbReference>
<comment type="similarity">
    <text evidence="1">Belongs to the LysR transcriptional regulatory family.</text>
</comment>
<dbReference type="GO" id="GO:0003677">
    <property type="term" value="F:DNA binding"/>
    <property type="evidence" value="ECO:0007669"/>
    <property type="project" value="UniProtKB-KW"/>
</dbReference>
<dbReference type="InterPro" id="IPR005119">
    <property type="entry name" value="LysR_subst-bd"/>
</dbReference>
<dbReference type="SUPFAM" id="SSF46785">
    <property type="entry name" value="Winged helix' DNA-binding domain"/>
    <property type="match status" value="1"/>
</dbReference>
<evidence type="ECO:0000256" key="4">
    <source>
        <dbReference type="ARBA" id="ARBA00023163"/>
    </source>
</evidence>
<feature type="region of interest" description="Disordered" evidence="5">
    <location>
        <begin position="1"/>
        <end position="46"/>
    </location>
</feature>
<keyword evidence="4" id="KW-0804">Transcription</keyword>
<dbReference type="Gene3D" id="1.10.10.10">
    <property type="entry name" value="Winged helix-like DNA-binding domain superfamily/Winged helix DNA-binding domain"/>
    <property type="match status" value="1"/>
</dbReference>
<dbReference type="Proteomes" id="UP000282084">
    <property type="component" value="Unassembled WGS sequence"/>
</dbReference>
<evidence type="ECO:0000256" key="2">
    <source>
        <dbReference type="ARBA" id="ARBA00023015"/>
    </source>
</evidence>
<keyword evidence="8" id="KW-1185">Reference proteome</keyword>
<feature type="compositionally biased region" description="Low complexity" evidence="5">
    <location>
        <begin position="92"/>
        <end position="104"/>
    </location>
</feature>
<keyword evidence="3 7" id="KW-0238">DNA-binding</keyword>
<evidence type="ECO:0000256" key="1">
    <source>
        <dbReference type="ARBA" id="ARBA00009437"/>
    </source>
</evidence>
<sequence length="510" mass="54371">MRAPGTTPNTPSTPNTLSAHDTSGTAAAPGTAAPRGGAPRDAVRASPRADGWGAAAFGVVTLVGGRRLAGPLGLPPAWFVPVGIAMPGGGAASRRSPAGRASPTPRSPRPPCSRHSGPTAETRDRELSAMRRINGWPGSPGSIRPTVTNCADWWSRSCPAARDDPLTACLRGEFVEAVRTVPRATAQRWNGRATVLEMRRLQILHELRARGTLVAVGQALSLSPSGVSQQLTLLQREVGVPLVEKIGRNVRLTPAGELLAEHAEALLNRLEEAENDLAARGGRVTGTFRIGAFASAITRLVAPCLPALTVRHPSLRVEVEHHETDRALHRLALGEIDLVLANEYEHLPRRRDHRLAHEPLLVEAVRVALPRRHTLTRRPGPIPLAELARAVWASGTQNTSHASMVTNLCNQLGGFHPDIRHRSDDPGVLLALVGKGRATTLVSQLVDAELDPAIEVRDLADHQPTRRLLAWFRASAAVRPATAAVLGALRTVVANTLSPNPSAGLKRTVK</sequence>
<dbReference type="PANTHER" id="PTHR30346:SF29">
    <property type="entry name" value="LYSR SUBSTRATE-BINDING"/>
    <property type="match status" value="1"/>
</dbReference>
<dbReference type="Pfam" id="PF03466">
    <property type="entry name" value="LysR_substrate"/>
    <property type="match status" value="1"/>
</dbReference>
<dbReference type="OrthoDB" id="4131546at2"/>
<proteinExistence type="inferred from homology"/>
<evidence type="ECO:0000256" key="3">
    <source>
        <dbReference type="ARBA" id="ARBA00023125"/>
    </source>
</evidence>
<dbReference type="InterPro" id="IPR036390">
    <property type="entry name" value="WH_DNA-bd_sf"/>
</dbReference>
<dbReference type="EMBL" id="RBXO01000001">
    <property type="protein sequence ID" value="RKT54556.1"/>
    <property type="molecule type" value="Genomic_DNA"/>
</dbReference>
<dbReference type="AlphaFoldDB" id="A0A495VYZ5"/>
<evidence type="ECO:0000313" key="7">
    <source>
        <dbReference type="EMBL" id="RKT54556.1"/>
    </source>
</evidence>
<dbReference type="SUPFAM" id="SSF53850">
    <property type="entry name" value="Periplasmic binding protein-like II"/>
    <property type="match status" value="1"/>
</dbReference>
<gene>
    <name evidence="7" type="ORF">C8E97_3200</name>
</gene>
<evidence type="ECO:0000259" key="6">
    <source>
        <dbReference type="PROSITE" id="PS50931"/>
    </source>
</evidence>
<reference evidence="7 8" key="1">
    <citation type="submission" date="2018-10" db="EMBL/GenBank/DDBJ databases">
        <title>Sequencing the genomes of 1000 actinobacteria strains.</title>
        <authorList>
            <person name="Klenk H.-P."/>
        </authorList>
    </citation>
    <scope>NUCLEOTIDE SEQUENCE [LARGE SCALE GENOMIC DNA]</scope>
    <source>
        <strain evidence="7 8">DSM 43800</strain>
    </source>
</reference>
<evidence type="ECO:0000256" key="5">
    <source>
        <dbReference type="SAM" id="MobiDB-lite"/>
    </source>
</evidence>
<feature type="region of interest" description="Disordered" evidence="5">
    <location>
        <begin position="89"/>
        <end position="124"/>
    </location>
</feature>
<dbReference type="PANTHER" id="PTHR30346">
    <property type="entry name" value="TRANSCRIPTIONAL DUAL REGULATOR HCAR-RELATED"/>
    <property type="match status" value="1"/>
</dbReference>
<dbReference type="GO" id="GO:0032993">
    <property type="term" value="C:protein-DNA complex"/>
    <property type="evidence" value="ECO:0007669"/>
    <property type="project" value="TreeGrafter"/>
</dbReference>
<accession>A0A495VYZ5</accession>
<dbReference type="InterPro" id="IPR000847">
    <property type="entry name" value="LysR_HTH_N"/>
</dbReference>
<feature type="compositionally biased region" description="Low complexity" evidence="5">
    <location>
        <begin position="1"/>
        <end position="40"/>
    </location>
</feature>
<dbReference type="PROSITE" id="PS50931">
    <property type="entry name" value="HTH_LYSR"/>
    <property type="match status" value="1"/>
</dbReference>
<protein>
    <submittedName>
        <fullName evidence="7">DNA-binding transcriptional LysR family regulator</fullName>
    </submittedName>
</protein>
<evidence type="ECO:0000313" key="8">
    <source>
        <dbReference type="Proteomes" id="UP000282084"/>
    </source>
</evidence>
<dbReference type="Gene3D" id="3.40.190.10">
    <property type="entry name" value="Periplasmic binding protein-like II"/>
    <property type="match status" value="2"/>
</dbReference>
<organism evidence="7 8">
    <name type="scientific">Saccharothrix australiensis</name>
    <dbReference type="NCBI Taxonomy" id="2072"/>
    <lineage>
        <taxon>Bacteria</taxon>
        <taxon>Bacillati</taxon>
        <taxon>Actinomycetota</taxon>
        <taxon>Actinomycetes</taxon>
        <taxon>Pseudonocardiales</taxon>
        <taxon>Pseudonocardiaceae</taxon>
        <taxon>Saccharothrix</taxon>
    </lineage>
</organism>
<keyword evidence="2" id="KW-0805">Transcription regulation</keyword>
<comment type="caution">
    <text evidence="7">The sequence shown here is derived from an EMBL/GenBank/DDBJ whole genome shotgun (WGS) entry which is preliminary data.</text>
</comment>